<evidence type="ECO:0000313" key="2">
    <source>
        <dbReference type="EMBL" id="KAH0433311.1"/>
    </source>
</evidence>
<dbReference type="Proteomes" id="UP000775213">
    <property type="component" value="Unassembled WGS sequence"/>
</dbReference>
<dbReference type="EMBL" id="JAGFBR010000818">
    <property type="protein sequence ID" value="KAH0433311.1"/>
    <property type="molecule type" value="Genomic_DNA"/>
</dbReference>
<name>A0AAV7FI59_DENCH</name>
<reference evidence="2" key="2">
    <citation type="submission" date="2021-03" db="EMBL/GenBank/DDBJ databases">
        <authorList>
            <person name="Zhang Y."/>
            <person name="Zhang G.-Q."/>
            <person name="Huang T."/>
            <person name="Niu S.-C."/>
            <person name="Liu Z.-J."/>
        </authorList>
    </citation>
    <scope>NUCLEOTIDE SEQUENCE</scope>
    <source>
        <strain evidence="2">Lindl</strain>
        <tissue evidence="2">Fresh leaves</tissue>
    </source>
</reference>
<evidence type="ECO:0000313" key="3">
    <source>
        <dbReference type="EMBL" id="KAH0455360.1"/>
    </source>
</evidence>
<comment type="caution">
    <text evidence="2">The sequence shown here is derived from an EMBL/GenBank/DDBJ whole genome shotgun (WGS) entry which is preliminary data.</text>
</comment>
<dbReference type="AlphaFoldDB" id="A0AAV7FI59"/>
<reference evidence="2 4" key="1">
    <citation type="journal article" date="2021" name="Hortic Res">
        <title>Chromosome-scale assembly of the Dendrobium chrysotoxum genome enhances the understanding of orchid evolution.</title>
        <authorList>
            <person name="Zhang Y."/>
            <person name="Zhang G.Q."/>
            <person name="Zhang D."/>
            <person name="Liu X.D."/>
            <person name="Xu X.Y."/>
            <person name="Sun W.H."/>
            <person name="Yu X."/>
            <person name="Zhu X."/>
            <person name="Wang Z.W."/>
            <person name="Zhao X."/>
            <person name="Zhong W.Y."/>
            <person name="Chen H."/>
            <person name="Yin W.L."/>
            <person name="Huang T."/>
            <person name="Niu S.C."/>
            <person name="Liu Z.J."/>
        </authorList>
    </citation>
    <scope>NUCLEOTIDE SEQUENCE [LARGE SCALE GENOMIC DNA]</scope>
    <source>
        <strain evidence="2">Lindl</strain>
    </source>
</reference>
<dbReference type="EMBL" id="JAGFBR010000014">
    <property type="protein sequence ID" value="KAH0455360.1"/>
    <property type="molecule type" value="Genomic_DNA"/>
</dbReference>
<accession>A0AAV7FI59</accession>
<feature type="compositionally biased region" description="Acidic residues" evidence="1">
    <location>
        <begin position="84"/>
        <end position="100"/>
    </location>
</feature>
<proteinExistence type="predicted"/>
<protein>
    <submittedName>
        <fullName evidence="2">Uncharacterized protein</fullName>
    </submittedName>
</protein>
<feature type="region of interest" description="Disordered" evidence="1">
    <location>
        <begin position="80"/>
        <end position="107"/>
    </location>
</feature>
<sequence>MDGGAFGEGAELRAGGEGGDDGDGVGAFVRGRGVVLETVEEGEGVVGEEGEEECVPGGDVTEGHFIECLKSEVGAGGFSVGVDEGGEEADVGGEAEAEEVGVERGDG</sequence>
<organism evidence="2 4">
    <name type="scientific">Dendrobium chrysotoxum</name>
    <name type="common">Orchid</name>
    <dbReference type="NCBI Taxonomy" id="161865"/>
    <lineage>
        <taxon>Eukaryota</taxon>
        <taxon>Viridiplantae</taxon>
        <taxon>Streptophyta</taxon>
        <taxon>Embryophyta</taxon>
        <taxon>Tracheophyta</taxon>
        <taxon>Spermatophyta</taxon>
        <taxon>Magnoliopsida</taxon>
        <taxon>Liliopsida</taxon>
        <taxon>Asparagales</taxon>
        <taxon>Orchidaceae</taxon>
        <taxon>Epidendroideae</taxon>
        <taxon>Malaxideae</taxon>
        <taxon>Dendrobiinae</taxon>
        <taxon>Dendrobium</taxon>
    </lineage>
</organism>
<gene>
    <name evidence="3" type="ORF">IEQ34_015392</name>
    <name evidence="2" type="ORF">IEQ34_027038</name>
</gene>
<evidence type="ECO:0000256" key="1">
    <source>
        <dbReference type="SAM" id="MobiDB-lite"/>
    </source>
</evidence>
<evidence type="ECO:0000313" key="4">
    <source>
        <dbReference type="Proteomes" id="UP000775213"/>
    </source>
</evidence>
<keyword evidence="4" id="KW-1185">Reference proteome</keyword>
<feature type="region of interest" description="Disordered" evidence="1">
    <location>
        <begin position="1"/>
        <end position="26"/>
    </location>
</feature>